<dbReference type="InterPro" id="IPR012675">
    <property type="entry name" value="Beta-grasp_dom_sf"/>
</dbReference>
<dbReference type="Pfam" id="PF00970">
    <property type="entry name" value="FAD_binding_6"/>
    <property type="match status" value="1"/>
</dbReference>
<dbReference type="InterPro" id="IPR017927">
    <property type="entry name" value="FAD-bd_FR_type"/>
</dbReference>
<dbReference type="PANTHER" id="PTHR47354:SF5">
    <property type="entry name" value="PROTEIN RFBI"/>
    <property type="match status" value="1"/>
</dbReference>
<comment type="caution">
    <text evidence="6">The sequence shown here is derived from an EMBL/GenBank/DDBJ whole genome shotgun (WGS) entry which is preliminary data.</text>
</comment>
<dbReference type="InterPro" id="IPR017938">
    <property type="entry name" value="Riboflavin_synthase-like_b-brl"/>
</dbReference>
<dbReference type="RefSeq" id="WP_003782235.1">
    <property type="nucleotide sequence ID" value="NZ_GL870929.1"/>
</dbReference>
<dbReference type="GO" id="GO:0051537">
    <property type="term" value="F:2 iron, 2 sulfur cluster binding"/>
    <property type="evidence" value="ECO:0007669"/>
    <property type="project" value="UniProtKB-KW"/>
</dbReference>
<gene>
    <name evidence="6" type="primary">ascD</name>
    <name evidence="6" type="ORF">HMPREF9098_0892</name>
</gene>
<comment type="cofactor">
    <cofactor evidence="3">
        <name>[2Fe-2S] cluster</name>
        <dbReference type="ChEBI" id="CHEBI:190135"/>
    </cofactor>
</comment>
<dbReference type="Gene3D" id="3.10.20.30">
    <property type="match status" value="1"/>
</dbReference>
<dbReference type="PRINTS" id="PR00410">
    <property type="entry name" value="PHEHYDRXLASE"/>
</dbReference>
<accession>F0EYF8</accession>
<dbReference type="AlphaFoldDB" id="F0EYF8"/>
<feature type="domain" description="2Fe-2S ferredoxin-type" evidence="4">
    <location>
        <begin position="2"/>
        <end position="93"/>
    </location>
</feature>
<dbReference type="InterPro" id="IPR036010">
    <property type="entry name" value="2Fe-2S_ferredoxin-like_sf"/>
</dbReference>
<organism evidence="6 7">
    <name type="scientific">Kingella denitrificans ATCC 33394</name>
    <dbReference type="NCBI Taxonomy" id="888741"/>
    <lineage>
        <taxon>Bacteria</taxon>
        <taxon>Pseudomonadati</taxon>
        <taxon>Pseudomonadota</taxon>
        <taxon>Betaproteobacteria</taxon>
        <taxon>Neisseriales</taxon>
        <taxon>Neisseriaceae</taxon>
        <taxon>Kingella</taxon>
    </lineage>
</organism>
<proteinExistence type="predicted"/>
<keyword evidence="6" id="KW-0560">Oxidoreductase</keyword>
<evidence type="ECO:0000259" key="4">
    <source>
        <dbReference type="PROSITE" id="PS51085"/>
    </source>
</evidence>
<dbReference type="HOGENOM" id="CLU_003827_7_0_4"/>
<dbReference type="EMBL" id="AEWV01000015">
    <property type="protein sequence ID" value="EGC17566.1"/>
    <property type="molecule type" value="Genomic_DNA"/>
</dbReference>
<dbReference type="PRINTS" id="PR00371">
    <property type="entry name" value="FPNCR"/>
</dbReference>
<dbReference type="InterPro" id="IPR008333">
    <property type="entry name" value="Cbr1-like_FAD-bd_dom"/>
</dbReference>
<dbReference type="SUPFAM" id="SSF63380">
    <property type="entry name" value="Riboflavin synthase domain-like"/>
    <property type="match status" value="1"/>
</dbReference>
<dbReference type="Pfam" id="PF00175">
    <property type="entry name" value="NAD_binding_1"/>
    <property type="match status" value="1"/>
</dbReference>
<dbReference type="CDD" id="cd06189">
    <property type="entry name" value="flavin_oxioreductase"/>
    <property type="match status" value="1"/>
</dbReference>
<dbReference type="PROSITE" id="PS51384">
    <property type="entry name" value="FAD_FR"/>
    <property type="match status" value="1"/>
</dbReference>
<evidence type="ECO:0000313" key="7">
    <source>
        <dbReference type="Proteomes" id="UP000004088"/>
    </source>
</evidence>
<reference evidence="6 7" key="1">
    <citation type="submission" date="2011-01" db="EMBL/GenBank/DDBJ databases">
        <authorList>
            <person name="Muzny D."/>
            <person name="Qin X."/>
            <person name="Deng J."/>
            <person name="Jiang H."/>
            <person name="Liu Y."/>
            <person name="Qu J."/>
            <person name="Song X.-Z."/>
            <person name="Zhang L."/>
            <person name="Thornton R."/>
            <person name="Coyle M."/>
            <person name="Francisco L."/>
            <person name="Jackson L."/>
            <person name="Javaid M."/>
            <person name="Korchina V."/>
            <person name="Kovar C."/>
            <person name="Mata R."/>
            <person name="Mathew T."/>
            <person name="Ngo R."/>
            <person name="Nguyen L."/>
            <person name="Nguyen N."/>
            <person name="Okwuonu G."/>
            <person name="Ongeri F."/>
            <person name="Pham C."/>
            <person name="Simmons D."/>
            <person name="Wilczek-Boney K."/>
            <person name="Hale W."/>
            <person name="Jakkamsetti A."/>
            <person name="Pham P."/>
            <person name="Ruth R."/>
            <person name="San Lucas F."/>
            <person name="Warren J."/>
            <person name="Zhang J."/>
            <person name="Zhao Z."/>
            <person name="Zhou C."/>
            <person name="Zhu D."/>
            <person name="Lee S."/>
            <person name="Bess C."/>
            <person name="Blankenburg K."/>
            <person name="Forbes L."/>
            <person name="Fu Q."/>
            <person name="Gubbala S."/>
            <person name="Hirani K."/>
            <person name="Jayaseelan J.C."/>
            <person name="Lara F."/>
            <person name="Munidasa M."/>
            <person name="Palculict T."/>
            <person name="Patil S."/>
            <person name="Pu L.-L."/>
            <person name="Saada N."/>
            <person name="Tang L."/>
            <person name="Weissenberger G."/>
            <person name="Zhu Y."/>
            <person name="Hemphill L."/>
            <person name="Shang Y."/>
            <person name="Youmans B."/>
            <person name="Ayvaz T."/>
            <person name="Ross M."/>
            <person name="Santibanez J."/>
            <person name="Aqrawi P."/>
            <person name="Gross S."/>
            <person name="Joshi V."/>
            <person name="Fowler G."/>
            <person name="Nazareth L."/>
            <person name="Reid J."/>
            <person name="Worley K."/>
            <person name="Petrosino J."/>
            <person name="Highlander S."/>
            <person name="Gibbs R."/>
        </authorList>
    </citation>
    <scope>NUCLEOTIDE SEQUENCE [LARGE SCALE GENOMIC DNA]</scope>
    <source>
        <strain evidence="6 7">ATCC 33394</strain>
    </source>
</reference>
<dbReference type="SUPFAM" id="SSF52343">
    <property type="entry name" value="Ferredoxin reductase-like, C-terminal NADP-linked domain"/>
    <property type="match status" value="1"/>
</dbReference>
<sequence>MSQITVSPSQTQFAAEDSETILSAAIRQGINLPHSCQSGVCGSCAATVVSGDVVQSAEYDDYVLTEEEIAAGTVLLCCTQARGDVVIEMPSYAGHKALTVRTLPARIADIETRGDMAVLTIALPKAPPFVFHSGQYMEILLKDGSRSYSIANAPHESGTLEFHVRLREGGLFSPQLFDGRLKKGSIIRVRGPLGSFYLNEDGAHKPLLLLATGTGFAPIKSILQHLAHTQPNRRVHIYHGARTAAGLYDEAALQQLLAQLPNARYTPVLSNPDEGWTGATGRITEHILNDYKDLSDYEVYACGSTGMVLDCKTALTTQAKLPTNAYFSDAFTAHV</sequence>
<dbReference type="InterPro" id="IPR001433">
    <property type="entry name" value="OxRdtase_FAD/NAD-bd"/>
</dbReference>
<evidence type="ECO:0000256" key="3">
    <source>
        <dbReference type="ARBA" id="ARBA00034078"/>
    </source>
</evidence>
<dbReference type="SUPFAM" id="SSF54292">
    <property type="entry name" value="2Fe-2S ferredoxin-like"/>
    <property type="match status" value="1"/>
</dbReference>
<dbReference type="Gene3D" id="3.40.50.80">
    <property type="entry name" value="Nucleotide-binding domain of ferredoxin-NADP reductase (FNR) module"/>
    <property type="match status" value="1"/>
</dbReference>
<feature type="domain" description="FAD-binding FR-type" evidence="5">
    <location>
        <begin position="100"/>
        <end position="199"/>
    </location>
</feature>
<evidence type="ECO:0000259" key="5">
    <source>
        <dbReference type="PROSITE" id="PS51384"/>
    </source>
</evidence>
<dbReference type="PROSITE" id="PS00197">
    <property type="entry name" value="2FE2S_FER_1"/>
    <property type="match status" value="1"/>
</dbReference>
<dbReference type="InterPro" id="IPR001041">
    <property type="entry name" value="2Fe-2S_ferredoxin-type"/>
</dbReference>
<dbReference type="InterPro" id="IPR050415">
    <property type="entry name" value="MRET"/>
</dbReference>
<keyword evidence="2" id="KW-0408">Iron</keyword>
<dbReference type="Pfam" id="PF00111">
    <property type="entry name" value="Fer2"/>
    <property type="match status" value="1"/>
</dbReference>
<comment type="cofactor">
    <cofactor evidence="1">
        <name>FAD</name>
        <dbReference type="ChEBI" id="CHEBI:57692"/>
    </cofactor>
</comment>
<name>F0EYF8_9NEIS</name>
<evidence type="ECO:0000256" key="1">
    <source>
        <dbReference type="ARBA" id="ARBA00001974"/>
    </source>
</evidence>
<dbReference type="InterPro" id="IPR001709">
    <property type="entry name" value="Flavoprot_Pyr_Nucl_cyt_Rdtase"/>
</dbReference>
<dbReference type="GO" id="GO:0016491">
    <property type="term" value="F:oxidoreductase activity"/>
    <property type="evidence" value="ECO:0007669"/>
    <property type="project" value="UniProtKB-KW"/>
</dbReference>
<dbReference type="Proteomes" id="UP000004088">
    <property type="component" value="Unassembled WGS sequence"/>
</dbReference>
<keyword evidence="2" id="KW-0001">2Fe-2S</keyword>
<dbReference type="PROSITE" id="PS51085">
    <property type="entry name" value="2FE2S_FER_2"/>
    <property type="match status" value="1"/>
</dbReference>
<evidence type="ECO:0000313" key="6">
    <source>
        <dbReference type="EMBL" id="EGC17566.1"/>
    </source>
</evidence>
<dbReference type="InterPro" id="IPR006058">
    <property type="entry name" value="2Fe2S_fd_BS"/>
</dbReference>
<dbReference type="InterPro" id="IPR039261">
    <property type="entry name" value="FNR_nucleotide-bd"/>
</dbReference>
<protein>
    <submittedName>
        <fullName evidence="6">Oxidoreductase NAD-binding domain protein</fullName>
        <ecNumber evidence="6">1.17.1.-</ecNumber>
    </submittedName>
</protein>
<keyword evidence="7" id="KW-1185">Reference proteome</keyword>
<dbReference type="STRING" id="888741.HMPREF9098_0892"/>
<dbReference type="PANTHER" id="PTHR47354">
    <property type="entry name" value="NADH OXIDOREDUCTASE HCR"/>
    <property type="match status" value="1"/>
</dbReference>
<keyword evidence="2" id="KW-0479">Metal-binding</keyword>
<dbReference type="EC" id="1.17.1.-" evidence="6"/>
<dbReference type="Gene3D" id="2.40.30.10">
    <property type="entry name" value="Translation factors"/>
    <property type="match status" value="1"/>
</dbReference>
<dbReference type="CDD" id="cd00207">
    <property type="entry name" value="fer2"/>
    <property type="match status" value="1"/>
</dbReference>
<keyword evidence="2" id="KW-0411">Iron-sulfur</keyword>
<evidence type="ECO:0000256" key="2">
    <source>
        <dbReference type="ARBA" id="ARBA00022714"/>
    </source>
</evidence>